<reference evidence="4" key="1">
    <citation type="submission" date="2022-11" db="UniProtKB">
        <authorList>
            <consortium name="WormBaseParasite"/>
        </authorList>
    </citation>
    <scope>IDENTIFICATION</scope>
</reference>
<dbReference type="AlphaFoldDB" id="A0A915JJ91"/>
<name>A0A915JJ91_ROMCU</name>
<dbReference type="WBParaSite" id="nRc.2.0.1.t26229-RA">
    <property type="protein sequence ID" value="nRc.2.0.1.t26229-RA"/>
    <property type="gene ID" value="nRc.2.0.1.g26229"/>
</dbReference>
<organism evidence="3 4">
    <name type="scientific">Romanomermis culicivorax</name>
    <name type="common">Nematode worm</name>
    <dbReference type="NCBI Taxonomy" id="13658"/>
    <lineage>
        <taxon>Eukaryota</taxon>
        <taxon>Metazoa</taxon>
        <taxon>Ecdysozoa</taxon>
        <taxon>Nematoda</taxon>
        <taxon>Enoplea</taxon>
        <taxon>Dorylaimia</taxon>
        <taxon>Mermithida</taxon>
        <taxon>Mermithoidea</taxon>
        <taxon>Mermithidae</taxon>
        <taxon>Romanomermis</taxon>
    </lineage>
</organism>
<sequence length="325" mass="34096">MQIRLILLISFIALCRSEEEVEDIREIAKSNPVSIKSLGASKKELVQNKPSVNSKAFVVQENAAAASSLNSFINPPQIQRGQFAPNLNPTGIGSGLLNPGSFGGGLPQGFGGGSLPVATGGAGVGQQPQNSGILNVLNNLGKQLTGAVGLNGLLPQAGQSNSFSPPQIPRIPGQFGPQSGVLPNVPGLPLLPGAAGPNADIRKKNSLAAISRRAFNGSSLADIIPPIQAQKFADNITDTLLPSTAKLDLSRFMGRWFENWKFANGGLTENGKTATFTALKIYREGSEFGQVRYSIGYAFRGGRQGGMLQMHSSEATDPTPLYSCV</sequence>
<feature type="signal peptide" evidence="2">
    <location>
        <begin position="1"/>
        <end position="17"/>
    </location>
</feature>
<dbReference type="PANTHER" id="PTHR37437">
    <property type="entry name" value="LIPOCALIN-RELATED PROTEIN-RELATED"/>
    <property type="match status" value="1"/>
</dbReference>
<evidence type="ECO:0000256" key="1">
    <source>
        <dbReference type="SAM" id="MobiDB-lite"/>
    </source>
</evidence>
<feature type="region of interest" description="Disordered" evidence="1">
    <location>
        <begin position="158"/>
        <end position="179"/>
    </location>
</feature>
<dbReference type="PANTHER" id="PTHR37437:SF1">
    <property type="entry name" value="LIPOCALIN-RELATED PROTEIN"/>
    <property type="match status" value="1"/>
</dbReference>
<evidence type="ECO:0000256" key="2">
    <source>
        <dbReference type="SAM" id="SignalP"/>
    </source>
</evidence>
<protein>
    <submittedName>
        <fullName evidence="4">Uncharacterized protein</fullName>
    </submittedName>
</protein>
<feature type="chain" id="PRO_5037479901" evidence="2">
    <location>
        <begin position="18"/>
        <end position="325"/>
    </location>
</feature>
<dbReference type="Proteomes" id="UP000887565">
    <property type="component" value="Unplaced"/>
</dbReference>
<evidence type="ECO:0000313" key="3">
    <source>
        <dbReference type="Proteomes" id="UP000887565"/>
    </source>
</evidence>
<accession>A0A915JJ91</accession>
<evidence type="ECO:0000313" key="4">
    <source>
        <dbReference type="WBParaSite" id="nRc.2.0.1.t26229-RA"/>
    </source>
</evidence>
<keyword evidence="3" id="KW-1185">Reference proteome</keyword>
<keyword evidence="2" id="KW-0732">Signal</keyword>
<proteinExistence type="predicted"/>